<accession>A0A5B0SKG7</accession>
<dbReference type="Proteomes" id="UP000325313">
    <property type="component" value="Unassembled WGS sequence"/>
</dbReference>
<evidence type="ECO:0000256" key="1">
    <source>
        <dbReference type="SAM" id="MobiDB-lite"/>
    </source>
</evidence>
<reference evidence="2 3" key="1">
    <citation type="submission" date="2019-05" db="EMBL/GenBank/DDBJ databases">
        <title>Emergence of the Ug99 lineage of the wheat stem rust pathogen through somatic hybridization.</title>
        <authorList>
            <person name="Li F."/>
            <person name="Upadhyaya N.M."/>
            <person name="Sperschneider J."/>
            <person name="Matny O."/>
            <person name="Nguyen-Phuc H."/>
            <person name="Mago R."/>
            <person name="Raley C."/>
            <person name="Miller M.E."/>
            <person name="Silverstein K.A.T."/>
            <person name="Henningsen E."/>
            <person name="Hirsch C.D."/>
            <person name="Visser B."/>
            <person name="Pretorius Z.A."/>
            <person name="Steffenson B.J."/>
            <person name="Schwessinger B."/>
            <person name="Dodds P.N."/>
            <person name="Figueroa M."/>
        </authorList>
    </citation>
    <scope>NUCLEOTIDE SEQUENCE [LARGE SCALE GENOMIC DNA]</scope>
    <source>
        <strain evidence="2 3">Ug99</strain>
    </source>
</reference>
<protein>
    <submittedName>
        <fullName evidence="2">Uncharacterized protein</fullName>
    </submittedName>
</protein>
<name>A0A5B0SKG7_PUCGR</name>
<gene>
    <name evidence="2" type="ORF">PGTUg99_030207</name>
</gene>
<evidence type="ECO:0000313" key="3">
    <source>
        <dbReference type="Proteomes" id="UP000325313"/>
    </source>
</evidence>
<dbReference type="AlphaFoldDB" id="A0A5B0SKG7"/>
<dbReference type="EMBL" id="VDEP01000003">
    <property type="protein sequence ID" value="KAA1138317.1"/>
    <property type="molecule type" value="Genomic_DNA"/>
</dbReference>
<feature type="compositionally biased region" description="Low complexity" evidence="1">
    <location>
        <begin position="1"/>
        <end position="14"/>
    </location>
</feature>
<feature type="region of interest" description="Disordered" evidence="1">
    <location>
        <begin position="1"/>
        <end position="58"/>
    </location>
</feature>
<evidence type="ECO:0000313" key="2">
    <source>
        <dbReference type="EMBL" id="KAA1138317.1"/>
    </source>
</evidence>
<organism evidence="2 3">
    <name type="scientific">Puccinia graminis f. sp. tritici</name>
    <dbReference type="NCBI Taxonomy" id="56615"/>
    <lineage>
        <taxon>Eukaryota</taxon>
        <taxon>Fungi</taxon>
        <taxon>Dikarya</taxon>
        <taxon>Basidiomycota</taxon>
        <taxon>Pucciniomycotina</taxon>
        <taxon>Pucciniomycetes</taxon>
        <taxon>Pucciniales</taxon>
        <taxon>Pucciniaceae</taxon>
        <taxon>Puccinia</taxon>
    </lineage>
</organism>
<comment type="caution">
    <text evidence="2">The sequence shown here is derived from an EMBL/GenBank/DDBJ whole genome shotgun (WGS) entry which is preliminary data.</text>
</comment>
<proteinExistence type="predicted"/>
<sequence length="76" mass="8101">MFSNFSQSTNSQTNLAAYQGFPPPNVQGHSASYQGYAPPNGQPPNGVTRRGHEGYAPTNGVELLFGMNRAGEGKML</sequence>